<organism evidence="1 2">
    <name type="scientific">[Mycobacterium] wendilense</name>
    <dbReference type="NCBI Taxonomy" id="3064284"/>
    <lineage>
        <taxon>Bacteria</taxon>
        <taxon>Bacillati</taxon>
        <taxon>Actinomycetota</taxon>
        <taxon>Actinomycetes</taxon>
        <taxon>Mycobacteriales</taxon>
        <taxon>Mycobacteriaceae</taxon>
        <taxon>Mycolicibacter</taxon>
    </lineage>
</organism>
<proteinExistence type="predicted"/>
<reference evidence="1 2" key="1">
    <citation type="submission" date="2023-08" db="EMBL/GenBank/DDBJ databases">
        <authorList>
            <person name="Folkvardsen B D."/>
            <person name="Norman A."/>
        </authorList>
    </citation>
    <scope>NUCLEOTIDE SEQUENCE [LARGE SCALE GENOMIC DNA]</scope>
    <source>
        <strain evidence="1 2">Mu0050</strain>
    </source>
</reference>
<keyword evidence="2" id="KW-1185">Reference proteome</keyword>
<dbReference type="Proteomes" id="UP001190466">
    <property type="component" value="Chromosome"/>
</dbReference>
<name>A0ABM9MIP8_9MYCO</name>
<accession>A0ABM9MIP8</accession>
<sequence length="197" mass="21751">MTTNWRGPVHQLLYGLMYTGDVTDDIARSHAEDAVSYRTLPMGPQVYYDAIMQALASGQELDEARQLRHLDADDIERFLRGVVVELDALRPWPEPPFRVLTRDTWEGLASTPPAARLNDPVGRVGRFLKKSFRPAGKGYPGKAVLVLKLSTGETVALIGSFAGRDAVALHTDAHDPAAAITHFVEQTGYPESKIERI</sequence>
<evidence type="ECO:0000313" key="1">
    <source>
        <dbReference type="EMBL" id="CAJ1586160.1"/>
    </source>
</evidence>
<dbReference type="EMBL" id="OY726395">
    <property type="protein sequence ID" value="CAJ1586160.1"/>
    <property type="molecule type" value="Genomic_DNA"/>
</dbReference>
<dbReference type="RefSeq" id="WP_316512195.1">
    <property type="nucleotide sequence ID" value="NZ_OY726395.1"/>
</dbReference>
<protein>
    <submittedName>
        <fullName evidence="1">Uncharacterized protein</fullName>
    </submittedName>
</protein>
<evidence type="ECO:0000313" key="2">
    <source>
        <dbReference type="Proteomes" id="UP001190466"/>
    </source>
</evidence>
<gene>
    <name evidence="1" type="ORF">MU0050_004121</name>
</gene>